<dbReference type="EMBL" id="LCWV01000046">
    <property type="protein sequence ID" value="PWI64730.1"/>
    <property type="molecule type" value="Genomic_DNA"/>
</dbReference>
<reference evidence="2 3" key="1">
    <citation type="journal article" date="2016" name="Front. Microbiol.">
        <title>Genome and transcriptome sequences reveal the specific parasitism of the nematophagous Purpureocillium lilacinum 36-1.</title>
        <authorList>
            <person name="Xie J."/>
            <person name="Li S."/>
            <person name="Mo C."/>
            <person name="Xiao X."/>
            <person name="Peng D."/>
            <person name="Wang G."/>
            <person name="Xiao Y."/>
        </authorList>
    </citation>
    <scope>NUCLEOTIDE SEQUENCE [LARGE SCALE GENOMIC DNA]</scope>
    <source>
        <strain evidence="2 3">36-1</strain>
    </source>
</reference>
<accession>A0A2U3DR50</accession>
<evidence type="ECO:0000313" key="2">
    <source>
        <dbReference type="EMBL" id="PWI64730.1"/>
    </source>
</evidence>
<feature type="chain" id="PRO_5015532215" description="Secreted protein" evidence="1">
    <location>
        <begin position="20"/>
        <end position="114"/>
    </location>
</feature>
<name>A0A2U3DR50_PURLI</name>
<dbReference type="Proteomes" id="UP000245956">
    <property type="component" value="Unassembled WGS sequence"/>
</dbReference>
<evidence type="ECO:0000313" key="3">
    <source>
        <dbReference type="Proteomes" id="UP000245956"/>
    </source>
</evidence>
<protein>
    <recommendedName>
        <fullName evidence="4">Secreted protein</fullName>
    </recommendedName>
</protein>
<gene>
    <name evidence="2" type="ORF">PCL_08595</name>
</gene>
<evidence type="ECO:0008006" key="4">
    <source>
        <dbReference type="Google" id="ProtNLM"/>
    </source>
</evidence>
<sequence>MHAFLSLAAFVLVSSNVDLDDSTMAGSFALGRLWSPPSPTIAVPLHRGGSRPGSDAATKAIGFAYGTGQHRAIAMGTSGGSASGNTAKSTNGVARETGMAVAAVAAAGITDIAL</sequence>
<organism evidence="2 3">
    <name type="scientific">Purpureocillium lilacinum</name>
    <name type="common">Paecilomyces lilacinus</name>
    <dbReference type="NCBI Taxonomy" id="33203"/>
    <lineage>
        <taxon>Eukaryota</taxon>
        <taxon>Fungi</taxon>
        <taxon>Dikarya</taxon>
        <taxon>Ascomycota</taxon>
        <taxon>Pezizomycotina</taxon>
        <taxon>Sordariomycetes</taxon>
        <taxon>Hypocreomycetidae</taxon>
        <taxon>Hypocreales</taxon>
        <taxon>Ophiocordycipitaceae</taxon>
        <taxon>Purpureocillium</taxon>
    </lineage>
</organism>
<keyword evidence="1" id="KW-0732">Signal</keyword>
<feature type="signal peptide" evidence="1">
    <location>
        <begin position="1"/>
        <end position="19"/>
    </location>
</feature>
<comment type="caution">
    <text evidence="2">The sequence shown here is derived from an EMBL/GenBank/DDBJ whole genome shotgun (WGS) entry which is preliminary data.</text>
</comment>
<dbReference type="AlphaFoldDB" id="A0A2U3DR50"/>
<evidence type="ECO:0000256" key="1">
    <source>
        <dbReference type="SAM" id="SignalP"/>
    </source>
</evidence>
<proteinExistence type="predicted"/>